<dbReference type="InterPro" id="IPR042095">
    <property type="entry name" value="SUMF_sf"/>
</dbReference>
<dbReference type="InterPro" id="IPR005532">
    <property type="entry name" value="SUMF_dom"/>
</dbReference>
<dbReference type="KEGG" id="nva:G3M78_11955"/>
<dbReference type="AlphaFoldDB" id="A0A7T0C433"/>
<dbReference type="Pfam" id="PF03781">
    <property type="entry name" value="FGE-sulfatase"/>
    <property type="match status" value="1"/>
</dbReference>
<evidence type="ECO:0000313" key="3">
    <source>
        <dbReference type="Proteomes" id="UP000594464"/>
    </source>
</evidence>
<accession>A0A7T0C433</accession>
<evidence type="ECO:0000259" key="1">
    <source>
        <dbReference type="Pfam" id="PF03781"/>
    </source>
</evidence>
<dbReference type="PANTHER" id="PTHR23150:SF19">
    <property type="entry name" value="FORMYLGLYCINE-GENERATING ENZYME"/>
    <property type="match status" value="1"/>
</dbReference>
<dbReference type="GO" id="GO:0120147">
    <property type="term" value="F:formylglycine-generating oxidase activity"/>
    <property type="evidence" value="ECO:0007669"/>
    <property type="project" value="TreeGrafter"/>
</dbReference>
<dbReference type="InterPro" id="IPR016187">
    <property type="entry name" value="CTDL_fold"/>
</dbReference>
<evidence type="ECO:0000313" key="2">
    <source>
        <dbReference type="EMBL" id="QPJ66067.1"/>
    </source>
</evidence>
<organism evidence="2 3">
    <name type="scientific">Candidatus Nitrohelix vancouverensis</name>
    <dbReference type="NCBI Taxonomy" id="2705534"/>
    <lineage>
        <taxon>Bacteria</taxon>
        <taxon>Pseudomonadati</taxon>
        <taxon>Nitrospinota/Tectimicrobiota group</taxon>
        <taxon>Nitrospinota</taxon>
        <taxon>Nitrospinia</taxon>
        <taxon>Nitrospinales</taxon>
        <taxon>Nitrospinaceae</taxon>
        <taxon>Candidatus Nitrohelix</taxon>
    </lineage>
</organism>
<dbReference type="SUPFAM" id="SSF56436">
    <property type="entry name" value="C-type lectin-like"/>
    <property type="match status" value="1"/>
</dbReference>
<name>A0A7T0C433_9BACT</name>
<dbReference type="Gene3D" id="3.90.1580.10">
    <property type="entry name" value="paralog of FGE (formylglycine-generating enzyme)"/>
    <property type="match status" value="1"/>
</dbReference>
<dbReference type="InterPro" id="IPR051043">
    <property type="entry name" value="Sulfatase_Mod_Factor_Kinase"/>
</dbReference>
<sequence>MNLSTKISLNGLSRFVFLNRLLACIATLWMAVFCMTGLALADLAQQEQEQVSPEQVSPEQPLGEQAEPGPQDIIYNMVLIPAGKFTMGCNQFGIQHGGPEHDVVLDAFFIDKYEVTNKLYEKVVPEHRLRRSPFSSCDDCPVSKVSWYEAADYCYLIGKTLPSEAQWEKAAGARNGCEFPWGPQFDVTKGQARGGLKLRDETASVGSYPPNKYGLYDMAGNMWEWVSDWFTINDRFPEIMYNPKGPRRGQMKVRRGGAWSDSIHAMTSGWRDRSHPFSRGFNDIGFRCALNIIHKKR</sequence>
<protein>
    <submittedName>
        <fullName evidence="2">Formylglycine-generating enzyme family protein</fullName>
    </submittedName>
</protein>
<dbReference type="EMBL" id="CP048620">
    <property type="protein sequence ID" value="QPJ66067.1"/>
    <property type="molecule type" value="Genomic_DNA"/>
</dbReference>
<dbReference type="PANTHER" id="PTHR23150">
    <property type="entry name" value="SULFATASE MODIFYING FACTOR 1, 2"/>
    <property type="match status" value="1"/>
</dbReference>
<feature type="domain" description="Sulfatase-modifying factor enzyme-like" evidence="1">
    <location>
        <begin position="76"/>
        <end position="289"/>
    </location>
</feature>
<proteinExistence type="predicted"/>
<reference evidence="3" key="1">
    <citation type="submission" date="2020-02" db="EMBL/GenBank/DDBJ databases">
        <title>Genomic and physiological characterization of two novel Nitrospinaceae genera.</title>
        <authorList>
            <person name="Mueller A.J."/>
            <person name="Jung M.-Y."/>
            <person name="Strachan C.R."/>
            <person name="Herbold C.W."/>
            <person name="Kirkegaard R.H."/>
            <person name="Daims H."/>
        </authorList>
    </citation>
    <scope>NUCLEOTIDE SEQUENCE [LARGE SCALE GENOMIC DNA]</scope>
</reference>
<dbReference type="Proteomes" id="UP000594464">
    <property type="component" value="Chromosome"/>
</dbReference>
<gene>
    <name evidence="2" type="ORF">G3M78_11955</name>
</gene>